<feature type="chain" id="PRO_5043741639" description="DUF19 domain-containing protein" evidence="1">
    <location>
        <begin position="19"/>
        <end position="213"/>
    </location>
</feature>
<keyword evidence="1" id="KW-0732">Signal</keyword>
<dbReference type="AlphaFoldDB" id="A0AAV4WMR3"/>
<dbReference type="Proteomes" id="UP001054837">
    <property type="component" value="Unassembled WGS sequence"/>
</dbReference>
<evidence type="ECO:0008006" key="4">
    <source>
        <dbReference type="Google" id="ProtNLM"/>
    </source>
</evidence>
<protein>
    <recommendedName>
        <fullName evidence="4">DUF19 domain-containing protein</fullName>
    </recommendedName>
</protein>
<proteinExistence type="predicted"/>
<evidence type="ECO:0000313" key="3">
    <source>
        <dbReference type="Proteomes" id="UP001054837"/>
    </source>
</evidence>
<feature type="signal peptide" evidence="1">
    <location>
        <begin position="1"/>
        <end position="18"/>
    </location>
</feature>
<organism evidence="2 3">
    <name type="scientific">Caerostris darwini</name>
    <dbReference type="NCBI Taxonomy" id="1538125"/>
    <lineage>
        <taxon>Eukaryota</taxon>
        <taxon>Metazoa</taxon>
        <taxon>Ecdysozoa</taxon>
        <taxon>Arthropoda</taxon>
        <taxon>Chelicerata</taxon>
        <taxon>Arachnida</taxon>
        <taxon>Araneae</taxon>
        <taxon>Araneomorphae</taxon>
        <taxon>Entelegynae</taxon>
        <taxon>Araneoidea</taxon>
        <taxon>Araneidae</taxon>
        <taxon>Caerostris</taxon>
    </lineage>
</organism>
<evidence type="ECO:0000313" key="2">
    <source>
        <dbReference type="EMBL" id="GIY83623.1"/>
    </source>
</evidence>
<reference evidence="2 3" key="1">
    <citation type="submission" date="2021-06" db="EMBL/GenBank/DDBJ databases">
        <title>Caerostris darwini draft genome.</title>
        <authorList>
            <person name="Kono N."/>
            <person name="Arakawa K."/>
        </authorList>
    </citation>
    <scope>NUCLEOTIDE SEQUENCE [LARGE SCALE GENOMIC DNA]</scope>
</reference>
<accession>A0AAV4WMR3</accession>
<dbReference type="EMBL" id="BPLQ01014835">
    <property type="protein sequence ID" value="GIY83623.1"/>
    <property type="molecule type" value="Genomic_DNA"/>
</dbReference>
<evidence type="ECO:0000256" key="1">
    <source>
        <dbReference type="SAM" id="SignalP"/>
    </source>
</evidence>
<sequence length="213" mass="24091">MKTSCPFVLTTFLGIASCDWTCMLLSETDCPGGFNLPNNESCSKNAFDCYETMILRECDVESDPIAKDIVDVRKAVCTEGSELNTLYKKHKECIFDTSAVNSVPCLFPQMAETSRLNMTTDKMRGRDYWQVRCRFEDDYNQCLYEETNSTCGEEAMMFHQRYRDAGSRAFKEACKEIEDALSNSDCVHSCSAALNAFIILALTVITLLKRISE</sequence>
<name>A0AAV4WMR3_9ARAC</name>
<dbReference type="PROSITE" id="PS51257">
    <property type="entry name" value="PROKAR_LIPOPROTEIN"/>
    <property type="match status" value="1"/>
</dbReference>
<keyword evidence="3" id="KW-1185">Reference proteome</keyword>
<comment type="caution">
    <text evidence="2">The sequence shown here is derived from an EMBL/GenBank/DDBJ whole genome shotgun (WGS) entry which is preliminary data.</text>
</comment>
<gene>
    <name evidence="2" type="ORF">CDAR_32521</name>
</gene>